<feature type="compositionally biased region" description="Low complexity" evidence="1">
    <location>
        <begin position="250"/>
        <end position="259"/>
    </location>
</feature>
<dbReference type="Ensembl" id="ENSNFUT00015037357.1">
    <property type="protein sequence ID" value="ENSNFUP00015035775.1"/>
    <property type="gene ID" value="ENSNFUG00015017358.1"/>
</dbReference>
<dbReference type="AlphaFoldDB" id="A0A8C6MMK7"/>
<feature type="compositionally biased region" description="Polar residues" evidence="1">
    <location>
        <begin position="211"/>
        <end position="220"/>
    </location>
</feature>
<protein>
    <submittedName>
        <fullName evidence="2 3">Specifically androgen-regulated gene protein-like</fullName>
    </submittedName>
</protein>
<sequence>MSRGGTWPGIVAVEPLSKMDSAGSCDSAISINSGFSDDSMEYLSPEERACLMFLEETIEALEVQVSGLSNDQLDSAPKEEQMTVNDVSSLVPASRNRGKSPPLTHISADPAPTLTAQSKTDLHALNQNSEPKSTPASAANMTDTETGEAQTSPPFPDSAAGAAAVINPTDVASLTLNGDHDPKMVTSPGGSSEMDLSIIPPPSDFMDEMDSTLQPEQTHSIPPPVDVLTKPEVDVENELLQWTDSIKITSLSSSVTEDPPSSPPPDPFSSELSEPKSPPIVAPKPKRLPANIFVKSQKTAAVGSGGSSRHAVSTSSDRILMDHQKIRMEALQKLGLLGSQEEPMGLAKSSKLQSKTRQSWAGPSPLISTPTPLSPPMTPSYSHVSIPPPASNPLQSPPTVLTPGPSTLDPDILPAPAAFSDDINPLTSSHHLPAVEGVLDGAVDAPPLTSPLTPPELVKQLTPPKVMDMTSATLECFGVGQSSYTASQKSPGADQSANEEQDPKQLRSSRPRLASLESGKEFSHAKGEDTSGKQPDSHRPSDAHSASQHSREPAKLPRSQGISVLICPQAENEEDRRVALKKLGLLRN</sequence>
<feature type="region of interest" description="Disordered" evidence="1">
    <location>
        <begin position="250"/>
        <end position="289"/>
    </location>
</feature>
<dbReference type="EMBL" id="JAAVVJ010000013">
    <property type="protein sequence ID" value="KAF7210027.1"/>
    <property type="molecule type" value="Genomic_DNA"/>
</dbReference>
<evidence type="ECO:0000313" key="2">
    <source>
        <dbReference type="EMBL" id="KAF7210027.1"/>
    </source>
</evidence>
<dbReference type="Pfam" id="PF15385">
    <property type="entry name" value="SARG"/>
    <property type="match status" value="1"/>
</dbReference>
<gene>
    <name evidence="3" type="primary">LOC107391082</name>
    <name evidence="2" type="ORF">G4P62_014553</name>
</gene>
<feature type="region of interest" description="Disordered" evidence="1">
    <location>
        <begin position="342"/>
        <end position="429"/>
    </location>
</feature>
<dbReference type="KEGG" id="nfu:107391082"/>
<dbReference type="OMA" id="HSEPQSW"/>
<feature type="compositionally biased region" description="Polar residues" evidence="1">
    <location>
        <begin position="483"/>
        <end position="498"/>
    </location>
</feature>
<dbReference type="PANTHER" id="PTHR21555">
    <property type="entry name" value="SPECIFICALLY ANDROGEN-REGULATED GENE PROTEIN"/>
    <property type="match status" value="1"/>
</dbReference>
<feature type="compositionally biased region" description="Polar residues" evidence="1">
    <location>
        <begin position="114"/>
        <end position="152"/>
    </location>
</feature>
<dbReference type="Proteomes" id="UP000694548">
    <property type="component" value="Chromosome sgr15"/>
</dbReference>
<accession>A0A8C6MMK7</accession>
<dbReference type="RefSeq" id="XP_015823619.1">
    <property type="nucleotide sequence ID" value="XM_015968133.3"/>
</dbReference>
<feature type="region of interest" description="Disordered" evidence="1">
    <location>
        <begin position="483"/>
        <end position="560"/>
    </location>
</feature>
<reference evidence="3" key="3">
    <citation type="submission" date="2025-05" db="UniProtKB">
        <authorList>
            <consortium name="Ensembl"/>
        </authorList>
    </citation>
    <scope>IDENTIFICATION</scope>
</reference>
<dbReference type="GeneTree" id="ENSGT00390000017874"/>
<feature type="compositionally biased region" description="Polar residues" evidence="1">
    <location>
        <begin position="350"/>
        <end position="361"/>
    </location>
</feature>
<dbReference type="OrthoDB" id="9898538at2759"/>
<feature type="region of interest" description="Disordered" evidence="1">
    <location>
        <begin position="298"/>
        <end position="317"/>
    </location>
</feature>
<keyword evidence="4" id="KW-1185">Reference proteome</keyword>
<dbReference type="PANTHER" id="PTHR21555:SF0">
    <property type="entry name" value="SPECIFICALLY ANDROGEN-REGULATED GENE PROTEIN"/>
    <property type="match status" value="1"/>
</dbReference>
<dbReference type="GeneID" id="107391082"/>
<feature type="compositionally biased region" description="Basic and acidic residues" evidence="1">
    <location>
        <begin position="518"/>
        <end position="542"/>
    </location>
</feature>
<organism evidence="3 4">
    <name type="scientific">Nothobranchius furzeri</name>
    <name type="common">Turquoise killifish</name>
    <dbReference type="NCBI Taxonomy" id="105023"/>
    <lineage>
        <taxon>Eukaryota</taxon>
        <taxon>Metazoa</taxon>
        <taxon>Chordata</taxon>
        <taxon>Craniata</taxon>
        <taxon>Vertebrata</taxon>
        <taxon>Euteleostomi</taxon>
        <taxon>Actinopterygii</taxon>
        <taxon>Neopterygii</taxon>
        <taxon>Teleostei</taxon>
        <taxon>Neoteleostei</taxon>
        <taxon>Acanthomorphata</taxon>
        <taxon>Ovalentaria</taxon>
        <taxon>Atherinomorphae</taxon>
        <taxon>Cyprinodontiformes</taxon>
        <taxon>Nothobranchiidae</taxon>
        <taxon>Nothobranchius</taxon>
    </lineage>
</organism>
<reference evidence="3" key="1">
    <citation type="submission" date="2014-08" db="EMBL/GenBank/DDBJ databases">
        <authorList>
            <person name="Senf B."/>
            <person name="Petzold A."/>
            <person name="Downie B.R."/>
            <person name="Koch P."/>
            <person name="Platzer M."/>
        </authorList>
    </citation>
    <scope>NUCLEOTIDE SEQUENCE [LARGE SCALE GENOMIC DNA]</scope>
    <source>
        <strain evidence="3">GRZ</strain>
    </source>
</reference>
<name>A0A8C6MMK7_NOTFU</name>
<evidence type="ECO:0000313" key="3">
    <source>
        <dbReference type="Ensembl" id="ENSNFUP00015035775.1"/>
    </source>
</evidence>
<feature type="region of interest" description="Disordered" evidence="1">
    <location>
        <begin position="71"/>
        <end position="232"/>
    </location>
</feature>
<dbReference type="Proteomes" id="UP000822369">
    <property type="component" value="Chromosome 13"/>
</dbReference>
<reference evidence="2" key="2">
    <citation type="submission" date="2020-03" db="EMBL/GenBank/DDBJ databases">
        <title>Intra-Species Differences in Population Size shape Life History and Genome Evolution.</title>
        <authorList>
            <person name="Willemsen D."/>
            <person name="Cui R."/>
            <person name="Valenzano D.R."/>
        </authorList>
    </citation>
    <scope>NUCLEOTIDE SEQUENCE</scope>
    <source>
        <strain evidence="2">GRZ</strain>
        <tissue evidence="2">Whole</tissue>
    </source>
</reference>
<proteinExistence type="predicted"/>
<evidence type="ECO:0000256" key="1">
    <source>
        <dbReference type="SAM" id="MobiDB-lite"/>
    </source>
</evidence>
<evidence type="ECO:0000313" key="4">
    <source>
        <dbReference type="Proteomes" id="UP000694548"/>
    </source>
</evidence>
<dbReference type="InterPro" id="IPR026152">
    <property type="entry name" value="SARG"/>
</dbReference>